<dbReference type="AlphaFoldDB" id="A0A4U1FPS5"/>
<evidence type="ECO:0000313" key="1">
    <source>
        <dbReference type="EMBL" id="TKC52229.1"/>
    </source>
</evidence>
<dbReference type="Proteomes" id="UP000308365">
    <property type="component" value="Unassembled WGS sequence"/>
</dbReference>
<sequence>EAESEKWYLSTDFPSTTIKTEPITDEPPSGLVPSVTLTITAISTPFEKEEPPLEMNAGVDSSCQTVIPKIKLEPHEVDQFLNFSPKEGLSTLSFGLTDVGAPSKEMGNVRDSAGLDCTKGRTCFMK</sequence>
<reference evidence="2" key="1">
    <citation type="journal article" date="2019" name="IScience">
        <title>Narwhal Genome Reveals Long-Term Low Genetic Diversity despite Current Large Abundance Size.</title>
        <authorList>
            <person name="Westbury M.V."/>
            <person name="Petersen B."/>
            <person name="Garde E."/>
            <person name="Heide-Jorgensen M.P."/>
            <person name="Lorenzen E.D."/>
        </authorList>
    </citation>
    <scope>NUCLEOTIDE SEQUENCE [LARGE SCALE GENOMIC DNA]</scope>
</reference>
<dbReference type="EMBL" id="RWIC01000036">
    <property type="protein sequence ID" value="TKC52229.1"/>
    <property type="molecule type" value="Genomic_DNA"/>
</dbReference>
<proteinExistence type="predicted"/>
<accession>A0A4U1FPS5</accession>
<evidence type="ECO:0000313" key="2">
    <source>
        <dbReference type="Proteomes" id="UP000308365"/>
    </source>
</evidence>
<feature type="non-terminal residue" evidence="1">
    <location>
        <position position="1"/>
    </location>
</feature>
<comment type="caution">
    <text evidence="1">The sequence shown here is derived from an EMBL/GenBank/DDBJ whole genome shotgun (WGS) entry which is preliminary data.</text>
</comment>
<protein>
    <submittedName>
        <fullName evidence="1">Uncharacterized protein</fullName>
    </submittedName>
</protein>
<organism evidence="1 2">
    <name type="scientific">Monodon monoceros</name>
    <name type="common">Narwhal</name>
    <name type="synonym">Ceratodon monodon</name>
    <dbReference type="NCBI Taxonomy" id="40151"/>
    <lineage>
        <taxon>Eukaryota</taxon>
        <taxon>Metazoa</taxon>
        <taxon>Chordata</taxon>
        <taxon>Craniata</taxon>
        <taxon>Vertebrata</taxon>
        <taxon>Euteleostomi</taxon>
        <taxon>Mammalia</taxon>
        <taxon>Eutheria</taxon>
        <taxon>Laurasiatheria</taxon>
        <taxon>Artiodactyla</taxon>
        <taxon>Whippomorpha</taxon>
        <taxon>Cetacea</taxon>
        <taxon>Odontoceti</taxon>
        <taxon>Monodontidae</taxon>
        <taxon>Monodon</taxon>
    </lineage>
</organism>
<name>A0A4U1FPS5_MONMO</name>
<gene>
    <name evidence="1" type="ORF">EI555_009426</name>
</gene>